<evidence type="ECO:0000313" key="3">
    <source>
        <dbReference type="Proteomes" id="UP000267430"/>
    </source>
</evidence>
<feature type="domain" description="GP-PDE" evidence="1">
    <location>
        <begin position="9"/>
        <end position="250"/>
    </location>
</feature>
<evidence type="ECO:0000259" key="1">
    <source>
        <dbReference type="PROSITE" id="PS51704"/>
    </source>
</evidence>
<accession>A0A3S0U433</accession>
<sequence length="250" mass="28494">MSCPQSFSPLKIAHRGAAGYCPENTMASYKKAIELGADFIEIDIRLSRDGELVVIHDPTLERTTDGIGYVCDQDFAVLRQLDAGSWFHRDFKNECIPSFEELLDRLLPQAGILIELKTPSQYPGIEEKLAGEIIKRNLHQKETPILMVQSFDTRSVKKLHLLLPSIPVGVLIKHNPKGISGKKLKELSAFAHFINPKQTMMTAKLKKRIHEHGMKTFTWTVNNQKKIRKFERMNLDGITTDFPDLFQKRP</sequence>
<dbReference type="AlphaFoldDB" id="A0A3S0U433"/>
<evidence type="ECO:0000313" key="2">
    <source>
        <dbReference type="EMBL" id="RUQ30613.1"/>
    </source>
</evidence>
<keyword evidence="3" id="KW-1185">Reference proteome</keyword>
<gene>
    <name evidence="2" type="ORF">ELQ35_07670</name>
</gene>
<dbReference type="Gene3D" id="3.20.20.190">
    <property type="entry name" value="Phosphatidylinositol (PI) phosphodiesterase"/>
    <property type="match status" value="1"/>
</dbReference>
<dbReference type="InterPro" id="IPR017946">
    <property type="entry name" value="PLC-like_Pdiesterase_TIM-brl"/>
</dbReference>
<comment type="caution">
    <text evidence="2">The sequence shown here is derived from an EMBL/GenBank/DDBJ whole genome shotgun (WGS) entry which is preliminary data.</text>
</comment>
<reference evidence="2 3" key="1">
    <citation type="submission" date="2018-12" db="EMBL/GenBank/DDBJ databases">
        <title>Bacillus chawlae sp. nov., Bacillus glennii sp. nov., and Bacillus saganii sp. nov. Isolated from the Vehicle Assembly Building at Kennedy Space Center where the Viking Spacecraft were Assembled.</title>
        <authorList>
            <person name="Seuylemezian A."/>
            <person name="Vaishampayan P."/>
        </authorList>
    </citation>
    <scope>NUCLEOTIDE SEQUENCE [LARGE SCALE GENOMIC DNA]</scope>
    <source>
        <strain evidence="2 3">L5</strain>
    </source>
</reference>
<protein>
    <submittedName>
        <fullName evidence="2">Glycerophosphodiester phosphodiesterase</fullName>
    </submittedName>
</protein>
<dbReference type="Pfam" id="PF03009">
    <property type="entry name" value="GDPD"/>
    <property type="match status" value="1"/>
</dbReference>
<dbReference type="PANTHER" id="PTHR46211:SF1">
    <property type="entry name" value="GLYCEROPHOSPHODIESTER PHOSPHODIESTERASE, CYTOPLASMIC"/>
    <property type="match status" value="1"/>
</dbReference>
<name>A0A3S0U433_9BACI</name>
<dbReference type="SUPFAM" id="SSF51695">
    <property type="entry name" value="PLC-like phosphodiesterases"/>
    <property type="match status" value="1"/>
</dbReference>
<dbReference type="EMBL" id="RYZZ01000007">
    <property type="protein sequence ID" value="RUQ30613.1"/>
    <property type="molecule type" value="Genomic_DNA"/>
</dbReference>
<dbReference type="PROSITE" id="PS51704">
    <property type="entry name" value="GP_PDE"/>
    <property type="match status" value="1"/>
</dbReference>
<dbReference type="GO" id="GO:0008081">
    <property type="term" value="F:phosphoric diester hydrolase activity"/>
    <property type="evidence" value="ECO:0007669"/>
    <property type="project" value="InterPro"/>
</dbReference>
<dbReference type="GO" id="GO:0006629">
    <property type="term" value="P:lipid metabolic process"/>
    <property type="evidence" value="ECO:0007669"/>
    <property type="project" value="InterPro"/>
</dbReference>
<dbReference type="InterPro" id="IPR030395">
    <property type="entry name" value="GP_PDE_dom"/>
</dbReference>
<dbReference type="PANTHER" id="PTHR46211">
    <property type="entry name" value="GLYCEROPHOSPHORYL DIESTER PHOSPHODIESTERASE"/>
    <property type="match status" value="1"/>
</dbReference>
<proteinExistence type="predicted"/>
<organism evidence="2 3">
    <name type="scientific">Peribacillus cavernae</name>
    <dbReference type="NCBI Taxonomy" id="1674310"/>
    <lineage>
        <taxon>Bacteria</taxon>
        <taxon>Bacillati</taxon>
        <taxon>Bacillota</taxon>
        <taxon>Bacilli</taxon>
        <taxon>Bacillales</taxon>
        <taxon>Bacillaceae</taxon>
        <taxon>Peribacillus</taxon>
    </lineage>
</organism>
<dbReference type="Proteomes" id="UP000267430">
    <property type="component" value="Unassembled WGS sequence"/>
</dbReference>
<dbReference type="PROSITE" id="PS50007">
    <property type="entry name" value="PIPLC_X_DOMAIN"/>
    <property type="match status" value="1"/>
</dbReference>
<dbReference type="OrthoDB" id="384721at2"/>